<dbReference type="OrthoDB" id="3684595at2"/>
<dbReference type="InterPro" id="IPR036291">
    <property type="entry name" value="NAD(P)-bd_dom_sf"/>
</dbReference>
<dbReference type="Gene3D" id="3.40.50.720">
    <property type="entry name" value="NAD(P)-binding Rossmann-like Domain"/>
    <property type="match status" value="1"/>
</dbReference>
<organism evidence="1 2">
    <name type="scientific">Actinokineospora auranticolor</name>
    <dbReference type="NCBI Taxonomy" id="155976"/>
    <lineage>
        <taxon>Bacteria</taxon>
        <taxon>Bacillati</taxon>
        <taxon>Actinomycetota</taxon>
        <taxon>Actinomycetes</taxon>
        <taxon>Pseudonocardiales</taxon>
        <taxon>Pseudonocardiaceae</taxon>
        <taxon>Actinokineospora</taxon>
    </lineage>
</organism>
<sequence length="297" mass="30505">MQTPTIRLGDDELRRAVEHVDAVESVAEALVARSTGRTGWTATAGSLTFGPGGAGADGEVAEFASAERGQRCALPAAGLREYRRAVLTALATRHLLAPGVVTASVIGSGPALDIQLTVLRRHVPDISHVAVATVGCPPPGRDVLDRLESAGIGLSLVDSPADAVFGANLVVLAGCARLDAPRLAKGALLVNTTGVDLPAALLDGVHEIYTDDRVAFGRSENLLTATPARGGRTRGHRGPHLAADLGQVLAGEHPGRTEHDHVLLVELLGDGAEFEALLAGHVLRAVVADGPGVPTRG</sequence>
<dbReference type="SUPFAM" id="SSF51735">
    <property type="entry name" value="NAD(P)-binding Rossmann-fold domains"/>
    <property type="match status" value="1"/>
</dbReference>
<dbReference type="Pfam" id="PF02423">
    <property type="entry name" value="OCD_Mu_crystall"/>
    <property type="match status" value="1"/>
</dbReference>
<dbReference type="AlphaFoldDB" id="A0A2S6GKB1"/>
<evidence type="ECO:0000313" key="2">
    <source>
        <dbReference type="Proteomes" id="UP000239203"/>
    </source>
</evidence>
<name>A0A2S6GKB1_9PSEU</name>
<reference evidence="1 2" key="1">
    <citation type="submission" date="2018-02" db="EMBL/GenBank/DDBJ databases">
        <title>Genomic Encyclopedia of Archaeal and Bacterial Type Strains, Phase II (KMG-II): from individual species to whole genera.</title>
        <authorList>
            <person name="Goeker M."/>
        </authorList>
    </citation>
    <scope>NUCLEOTIDE SEQUENCE [LARGE SCALE GENOMIC DNA]</scope>
    <source>
        <strain evidence="1 2">YU 961-1</strain>
    </source>
</reference>
<comment type="caution">
    <text evidence="1">The sequence shown here is derived from an EMBL/GenBank/DDBJ whole genome shotgun (WGS) entry which is preliminary data.</text>
</comment>
<dbReference type="InterPro" id="IPR003462">
    <property type="entry name" value="ODC_Mu_crystall"/>
</dbReference>
<proteinExistence type="predicted"/>
<dbReference type="EMBL" id="PTIX01000013">
    <property type="protein sequence ID" value="PPK65657.1"/>
    <property type="molecule type" value="Genomic_DNA"/>
</dbReference>
<protein>
    <submittedName>
        <fullName evidence="1">Ornithine cyclodeaminase/alanine dehydrogenase-like protein (Mu-crystallin family)</fullName>
    </submittedName>
</protein>
<dbReference type="RefSeq" id="WP_104481077.1">
    <property type="nucleotide sequence ID" value="NZ_CP154825.1"/>
</dbReference>
<dbReference type="Proteomes" id="UP000239203">
    <property type="component" value="Unassembled WGS sequence"/>
</dbReference>
<accession>A0A2S6GKB1</accession>
<keyword evidence="2" id="KW-1185">Reference proteome</keyword>
<evidence type="ECO:0000313" key="1">
    <source>
        <dbReference type="EMBL" id="PPK65657.1"/>
    </source>
</evidence>
<gene>
    <name evidence="1" type="ORF">CLV40_113141</name>
</gene>